<feature type="transmembrane region" description="Helical" evidence="1">
    <location>
        <begin position="130"/>
        <end position="152"/>
    </location>
</feature>
<keyword evidence="1" id="KW-0812">Transmembrane</keyword>
<evidence type="ECO:0000313" key="3">
    <source>
        <dbReference type="Proteomes" id="UP000886858"/>
    </source>
</evidence>
<sequence length="155" mass="17091">MSKTWTVNANGINHTIEYKKNRMIVDGEKYKLKSANPFIQMIDYSVNFGDVECRLVVIGNKADLAVNGRYLGSGAPYEPIGNIPAWVSVLAAVSVIFGFLMNSWLGLCIGLLLGVLYFNLYLKKKKAATVVIVFVIATILQLLLGVGVLLLYNNF</sequence>
<gene>
    <name evidence="2" type="ORF">H9717_12390</name>
</gene>
<dbReference type="EMBL" id="DWYY01000132">
    <property type="protein sequence ID" value="HJA93891.1"/>
    <property type="molecule type" value="Genomic_DNA"/>
</dbReference>
<organism evidence="2 3">
    <name type="scientific">Candidatus Eisenbergiella merdipullorum</name>
    <dbReference type="NCBI Taxonomy" id="2838553"/>
    <lineage>
        <taxon>Bacteria</taxon>
        <taxon>Bacillati</taxon>
        <taxon>Bacillota</taxon>
        <taxon>Clostridia</taxon>
        <taxon>Lachnospirales</taxon>
        <taxon>Lachnospiraceae</taxon>
        <taxon>Eisenbergiella</taxon>
    </lineage>
</organism>
<protein>
    <submittedName>
        <fullName evidence="2">Uncharacterized protein</fullName>
    </submittedName>
</protein>
<reference evidence="2" key="2">
    <citation type="submission" date="2021-04" db="EMBL/GenBank/DDBJ databases">
        <authorList>
            <person name="Gilroy R."/>
        </authorList>
    </citation>
    <scope>NUCLEOTIDE SEQUENCE</scope>
    <source>
        <strain evidence="2">CHK179-7159</strain>
    </source>
</reference>
<feature type="transmembrane region" description="Helical" evidence="1">
    <location>
        <begin position="85"/>
        <end position="118"/>
    </location>
</feature>
<evidence type="ECO:0000256" key="1">
    <source>
        <dbReference type="SAM" id="Phobius"/>
    </source>
</evidence>
<evidence type="ECO:0000313" key="2">
    <source>
        <dbReference type="EMBL" id="HJA93891.1"/>
    </source>
</evidence>
<comment type="caution">
    <text evidence="2">The sequence shown here is derived from an EMBL/GenBank/DDBJ whole genome shotgun (WGS) entry which is preliminary data.</text>
</comment>
<name>A0A9D2I5X0_9FIRM</name>
<keyword evidence="1" id="KW-0472">Membrane</keyword>
<reference evidence="2" key="1">
    <citation type="journal article" date="2021" name="PeerJ">
        <title>Extensive microbial diversity within the chicken gut microbiome revealed by metagenomics and culture.</title>
        <authorList>
            <person name="Gilroy R."/>
            <person name="Ravi A."/>
            <person name="Getino M."/>
            <person name="Pursley I."/>
            <person name="Horton D.L."/>
            <person name="Alikhan N.F."/>
            <person name="Baker D."/>
            <person name="Gharbi K."/>
            <person name="Hall N."/>
            <person name="Watson M."/>
            <person name="Adriaenssens E.M."/>
            <person name="Foster-Nyarko E."/>
            <person name="Jarju S."/>
            <person name="Secka A."/>
            <person name="Antonio M."/>
            <person name="Oren A."/>
            <person name="Chaudhuri R.R."/>
            <person name="La Ragione R."/>
            <person name="Hildebrand F."/>
            <person name="Pallen M.J."/>
        </authorList>
    </citation>
    <scope>NUCLEOTIDE SEQUENCE</scope>
    <source>
        <strain evidence="2">CHK179-7159</strain>
    </source>
</reference>
<proteinExistence type="predicted"/>
<dbReference type="Proteomes" id="UP000886858">
    <property type="component" value="Unassembled WGS sequence"/>
</dbReference>
<dbReference type="AlphaFoldDB" id="A0A9D2I5X0"/>
<keyword evidence="1" id="KW-1133">Transmembrane helix</keyword>
<accession>A0A9D2I5X0</accession>